<dbReference type="EMBL" id="SIDB01000011">
    <property type="protein sequence ID" value="KAI3425787.1"/>
    <property type="molecule type" value="Genomic_DNA"/>
</dbReference>
<feature type="domain" description="Thioredoxin" evidence="5">
    <location>
        <begin position="1"/>
        <end position="108"/>
    </location>
</feature>
<comment type="caution">
    <text evidence="6">The sequence shown here is derived from an EMBL/GenBank/DDBJ whole genome shotgun (WGS) entry which is preliminary data.</text>
</comment>
<evidence type="ECO:0000256" key="1">
    <source>
        <dbReference type="ARBA" id="ARBA00023157"/>
    </source>
</evidence>
<dbReference type="PIRSF" id="PIRSF000077">
    <property type="entry name" value="Thioredoxin"/>
    <property type="match status" value="1"/>
</dbReference>
<feature type="site" description="Contributes to redox potential value" evidence="3">
    <location>
        <position position="36"/>
    </location>
</feature>
<dbReference type="PROSITE" id="PS00194">
    <property type="entry name" value="THIOREDOXIN_1"/>
    <property type="match status" value="1"/>
</dbReference>
<evidence type="ECO:0000256" key="2">
    <source>
        <dbReference type="PIRNR" id="PIRNR000077"/>
    </source>
</evidence>
<evidence type="ECO:0000259" key="5">
    <source>
        <dbReference type="PROSITE" id="PS51352"/>
    </source>
</evidence>
<reference evidence="6" key="2">
    <citation type="submission" date="2020-11" db="EMBL/GenBank/DDBJ databases">
        <authorList>
            <person name="Cecchin M."/>
            <person name="Marcolungo L."/>
            <person name="Rossato M."/>
            <person name="Girolomoni L."/>
            <person name="Cosentino E."/>
            <person name="Cuine S."/>
            <person name="Li-Beisson Y."/>
            <person name="Delledonne M."/>
            <person name="Ballottari M."/>
        </authorList>
    </citation>
    <scope>NUCLEOTIDE SEQUENCE</scope>
    <source>
        <strain evidence="6">211/11P</strain>
        <tissue evidence="6">Whole cell</tissue>
    </source>
</reference>
<dbReference type="SUPFAM" id="SSF52833">
    <property type="entry name" value="Thioredoxin-like"/>
    <property type="match status" value="1"/>
</dbReference>
<dbReference type="InterPro" id="IPR013766">
    <property type="entry name" value="Thioredoxin_domain"/>
</dbReference>
<dbReference type="PROSITE" id="PS51352">
    <property type="entry name" value="THIOREDOXIN_2"/>
    <property type="match status" value="1"/>
</dbReference>
<dbReference type="PRINTS" id="PR00421">
    <property type="entry name" value="THIOREDOXIN"/>
</dbReference>
<evidence type="ECO:0000256" key="3">
    <source>
        <dbReference type="PIRSR" id="PIRSR000077-1"/>
    </source>
</evidence>
<evidence type="ECO:0000256" key="4">
    <source>
        <dbReference type="PIRSR" id="PIRSR000077-4"/>
    </source>
</evidence>
<dbReference type="GO" id="GO:0015035">
    <property type="term" value="F:protein-disulfide reductase activity"/>
    <property type="evidence" value="ECO:0007669"/>
    <property type="project" value="InterPro"/>
</dbReference>
<dbReference type="InterPro" id="IPR036249">
    <property type="entry name" value="Thioredoxin-like_sf"/>
</dbReference>
<keyword evidence="4" id="KW-0676">Redox-active center</keyword>
<dbReference type="Proteomes" id="UP001055712">
    <property type="component" value="Unassembled WGS sequence"/>
</dbReference>
<dbReference type="NCBIfam" id="TIGR01068">
    <property type="entry name" value="thioredoxin"/>
    <property type="match status" value="1"/>
</dbReference>
<name>A0A9D4THJ6_CHLVU</name>
<dbReference type="Gene3D" id="3.40.30.10">
    <property type="entry name" value="Glutaredoxin"/>
    <property type="match status" value="1"/>
</dbReference>
<reference evidence="6" key="1">
    <citation type="journal article" date="2019" name="Plant J.">
        <title>Chlorella vulgaris genome assembly and annotation reveals the molecular basis for metabolic acclimation to high light conditions.</title>
        <authorList>
            <person name="Cecchin M."/>
            <person name="Marcolungo L."/>
            <person name="Rossato M."/>
            <person name="Girolomoni L."/>
            <person name="Cosentino E."/>
            <person name="Cuine S."/>
            <person name="Li-Beisson Y."/>
            <person name="Delledonne M."/>
            <person name="Ballottari M."/>
        </authorList>
    </citation>
    <scope>NUCLEOTIDE SEQUENCE</scope>
    <source>
        <strain evidence="6">211/11P</strain>
    </source>
</reference>
<accession>A0A9D4THJ6</accession>
<evidence type="ECO:0000313" key="7">
    <source>
        <dbReference type="Proteomes" id="UP001055712"/>
    </source>
</evidence>
<feature type="active site" description="Nucleophile" evidence="3">
    <location>
        <position position="37"/>
    </location>
</feature>
<sequence length="115" mass="12499">MGGKVVIIHSKEEWDAQMSQNDAVFVIDFTATWCGPCRMIGPYFEELSGQYDTVTFLKVDVDEVEAVAAECGISAMPTFQVWKGGKKVEEIVGANKEKLKALVEAHKGAASLAMA</sequence>
<dbReference type="AlphaFoldDB" id="A0A9D4THJ6"/>
<organism evidence="6 7">
    <name type="scientific">Chlorella vulgaris</name>
    <name type="common">Green alga</name>
    <dbReference type="NCBI Taxonomy" id="3077"/>
    <lineage>
        <taxon>Eukaryota</taxon>
        <taxon>Viridiplantae</taxon>
        <taxon>Chlorophyta</taxon>
        <taxon>core chlorophytes</taxon>
        <taxon>Trebouxiophyceae</taxon>
        <taxon>Chlorellales</taxon>
        <taxon>Chlorellaceae</taxon>
        <taxon>Chlorella clade</taxon>
        <taxon>Chlorella</taxon>
    </lineage>
</organism>
<feature type="active site" description="Nucleophile" evidence="3">
    <location>
        <position position="34"/>
    </location>
</feature>
<proteinExistence type="inferred from homology"/>
<feature type="site" description="Deprotonates C-terminal active site Cys" evidence="3">
    <location>
        <position position="28"/>
    </location>
</feature>
<comment type="similarity">
    <text evidence="2">Belongs to the thioredoxin family.</text>
</comment>
<feature type="site" description="Contributes to redox potential value" evidence="3">
    <location>
        <position position="35"/>
    </location>
</feature>
<dbReference type="InterPro" id="IPR017937">
    <property type="entry name" value="Thioredoxin_CS"/>
</dbReference>
<dbReference type="FunFam" id="3.40.30.10:FF:000245">
    <property type="entry name" value="Thioredoxin"/>
    <property type="match status" value="1"/>
</dbReference>
<gene>
    <name evidence="6" type="ORF">D9Q98_007762</name>
</gene>
<dbReference type="OrthoDB" id="2121326at2759"/>
<dbReference type="CDD" id="cd02947">
    <property type="entry name" value="TRX_family"/>
    <property type="match status" value="1"/>
</dbReference>
<keyword evidence="1 4" id="KW-1015">Disulfide bond</keyword>
<dbReference type="InterPro" id="IPR005746">
    <property type="entry name" value="Thioredoxin"/>
</dbReference>
<dbReference type="PANTHER" id="PTHR46115">
    <property type="entry name" value="THIOREDOXIN-LIKE PROTEIN 1"/>
    <property type="match status" value="1"/>
</dbReference>
<dbReference type="Pfam" id="PF00085">
    <property type="entry name" value="Thioredoxin"/>
    <property type="match status" value="1"/>
</dbReference>
<keyword evidence="7" id="KW-1185">Reference proteome</keyword>
<feature type="disulfide bond" description="Redox-active" evidence="4">
    <location>
        <begin position="34"/>
        <end position="37"/>
    </location>
</feature>
<protein>
    <recommendedName>
        <fullName evidence="2">Thioredoxin</fullName>
    </recommendedName>
</protein>
<evidence type="ECO:0000313" key="6">
    <source>
        <dbReference type="EMBL" id="KAI3425787.1"/>
    </source>
</evidence>